<feature type="chain" id="PRO_5042982324" description="Lipocalin-5 1" evidence="1">
    <location>
        <begin position="27"/>
        <end position="183"/>
    </location>
</feature>
<keyword evidence="1" id="KW-0732">Signal</keyword>
<dbReference type="InterPro" id="IPR012674">
    <property type="entry name" value="Calycin"/>
</dbReference>
<evidence type="ECO:0000256" key="1">
    <source>
        <dbReference type="SAM" id="SignalP"/>
    </source>
</evidence>
<proteinExistence type="predicted"/>
<accession>A0AAQ4DRW1</accession>
<evidence type="ECO:0000313" key="3">
    <source>
        <dbReference type="Proteomes" id="UP001321473"/>
    </source>
</evidence>
<sequence>MRTLLSKGAFAIFLFLLALPAAQCKAKHQLNHDVVDAFKAIGAVVYSIALFDIDQDGDLDCVTALRTEFDKSVPSATYVWILPGLSGKEKKNVTIHVRAGTSPDKPVLTVGDDGPEQTAKFFYTDYKTCAVFEAPFQGLEECMVWVAKDVIADPPQDCVDEYEDNCDVKHIACDENTCSPFIA</sequence>
<dbReference type="AlphaFoldDB" id="A0AAQ4DRW1"/>
<name>A0AAQ4DRW1_AMBAM</name>
<organism evidence="2 3">
    <name type="scientific">Amblyomma americanum</name>
    <name type="common">Lone star tick</name>
    <dbReference type="NCBI Taxonomy" id="6943"/>
    <lineage>
        <taxon>Eukaryota</taxon>
        <taxon>Metazoa</taxon>
        <taxon>Ecdysozoa</taxon>
        <taxon>Arthropoda</taxon>
        <taxon>Chelicerata</taxon>
        <taxon>Arachnida</taxon>
        <taxon>Acari</taxon>
        <taxon>Parasitiformes</taxon>
        <taxon>Ixodida</taxon>
        <taxon>Ixodoidea</taxon>
        <taxon>Ixodidae</taxon>
        <taxon>Amblyomminae</taxon>
        <taxon>Amblyomma</taxon>
    </lineage>
</organism>
<evidence type="ECO:0008006" key="4">
    <source>
        <dbReference type="Google" id="ProtNLM"/>
    </source>
</evidence>
<dbReference type="EMBL" id="JARKHS020027627">
    <property type="protein sequence ID" value="KAK8765201.1"/>
    <property type="molecule type" value="Genomic_DNA"/>
</dbReference>
<gene>
    <name evidence="2" type="ORF">V5799_032188</name>
</gene>
<dbReference type="SUPFAM" id="SSF50814">
    <property type="entry name" value="Lipocalins"/>
    <property type="match status" value="1"/>
</dbReference>
<reference evidence="2 3" key="1">
    <citation type="journal article" date="2023" name="Arcadia Sci">
        <title>De novo assembly of a long-read Amblyomma americanum tick genome.</title>
        <authorList>
            <person name="Chou S."/>
            <person name="Poskanzer K.E."/>
            <person name="Rollins M."/>
            <person name="Thuy-Boun P.S."/>
        </authorList>
    </citation>
    <scope>NUCLEOTIDE SEQUENCE [LARGE SCALE GENOMIC DNA]</scope>
    <source>
        <strain evidence="2">F_SG_1</strain>
        <tissue evidence="2">Salivary glands</tissue>
    </source>
</reference>
<dbReference type="Gene3D" id="2.40.128.20">
    <property type="match status" value="1"/>
</dbReference>
<dbReference type="Pfam" id="PF02098">
    <property type="entry name" value="His_binding"/>
    <property type="match status" value="1"/>
</dbReference>
<dbReference type="GO" id="GO:0043176">
    <property type="term" value="F:amine binding"/>
    <property type="evidence" value="ECO:0007669"/>
    <property type="project" value="InterPro"/>
</dbReference>
<dbReference type="GO" id="GO:0030682">
    <property type="term" value="P:symbiont-mediated perturbation of host defenses"/>
    <property type="evidence" value="ECO:0007669"/>
    <property type="project" value="InterPro"/>
</dbReference>
<dbReference type="Proteomes" id="UP001321473">
    <property type="component" value="Unassembled WGS sequence"/>
</dbReference>
<keyword evidence="3" id="KW-1185">Reference proteome</keyword>
<protein>
    <recommendedName>
        <fullName evidence="4">Lipocalin-5 1</fullName>
    </recommendedName>
</protein>
<comment type="caution">
    <text evidence="2">The sequence shown here is derived from an EMBL/GenBank/DDBJ whole genome shotgun (WGS) entry which is preliminary data.</text>
</comment>
<evidence type="ECO:0000313" key="2">
    <source>
        <dbReference type="EMBL" id="KAK8765201.1"/>
    </source>
</evidence>
<feature type="signal peptide" evidence="1">
    <location>
        <begin position="1"/>
        <end position="26"/>
    </location>
</feature>
<dbReference type="InterPro" id="IPR002970">
    <property type="entry name" value="Tick_his-bd"/>
</dbReference>